<keyword evidence="2" id="KW-0472">Membrane</keyword>
<feature type="transmembrane region" description="Helical" evidence="2">
    <location>
        <begin position="86"/>
        <end position="105"/>
    </location>
</feature>
<proteinExistence type="predicted"/>
<dbReference type="Pfam" id="PF13828">
    <property type="entry name" value="DUF4190"/>
    <property type="match status" value="1"/>
</dbReference>
<evidence type="ECO:0000313" key="5">
    <source>
        <dbReference type="Proteomes" id="UP001165580"/>
    </source>
</evidence>
<evidence type="ECO:0000313" key="4">
    <source>
        <dbReference type="EMBL" id="MCS5714311.1"/>
    </source>
</evidence>
<keyword evidence="5" id="KW-1185">Reference proteome</keyword>
<evidence type="ECO:0000256" key="2">
    <source>
        <dbReference type="SAM" id="Phobius"/>
    </source>
</evidence>
<dbReference type="EMBL" id="JANTEZ010000002">
    <property type="protein sequence ID" value="MCS5714311.1"/>
    <property type="molecule type" value="Genomic_DNA"/>
</dbReference>
<accession>A0ABT2GDL0</accession>
<gene>
    <name evidence="4" type="ORF">NVV95_07050</name>
</gene>
<sequence length="165" mass="16342">MTTSTPSTDQTTTGPAASTAASADQTTATDQTTAVIPRDEVDTTGARPAGGTPGYGTPGYGAPAFPGQPVAAQPASVLPAQPRTNVLGIITLVLGVLGFGLVPVITGQIALNQIKRTGEDGRGLTLAGLILGYVTLAGWLIVAFFWVAVAGLAVIGAAAGSGYGY</sequence>
<keyword evidence="2" id="KW-1133">Transmembrane helix</keyword>
<dbReference type="RefSeq" id="WP_259485828.1">
    <property type="nucleotide sequence ID" value="NZ_JANTEZ010000002.1"/>
</dbReference>
<evidence type="ECO:0000259" key="3">
    <source>
        <dbReference type="Pfam" id="PF13828"/>
    </source>
</evidence>
<evidence type="ECO:0000256" key="1">
    <source>
        <dbReference type="SAM" id="MobiDB-lite"/>
    </source>
</evidence>
<keyword evidence="2" id="KW-0812">Transmembrane</keyword>
<feature type="region of interest" description="Disordered" evidence="1">
    <location>
        <begin position="1"/>
        <end position="63"/>
    </location>
</feature>
<dbReference type="Proteomes" id="UP001165580">
    <property type="component" value="Unassembled WGS sequence"/>
</dbReference>
<protein>
    <submittedName>
        <fullName evidence="4">DUF4190 domain-containing protein</fullName>
    </submittedName>
</protein>
<dbReference type="InterPro" id="IPR025241">
    <property type="entry name" value="DUF4190"/>
</dbReference>
<feature type="transmembrane region" description="Helical" evidence="2">
    <location>
        <begin position="126"/>
        <end position="159"/>
    </location>
</feature>
<organism evidence="4 5">
    <name type="scientific">Herbiconiux gentiana</name>
    <dbReference type="NCBI Taxonomy" id="2970912"/>
    <lineage>
        <taxon>Bacteria</taxon>
        <taxon>Bacillati</taxon>
        <taxon>Actinomycetota</taxon>
        <taxon>Actinomycetes</taxon>
        <taxon>Micrococcales</taxon>
        <taxon>Microbacteriaceae</taxon>
        <taxon>Herbiconiux</taxon>
    </lineage>
</organism>
<comment type="caution">
    <text evidence="4">The sequence shown here is derived from an EMBL/GenBank/DDBJ whole genome shotgun (WGS) entry which is preliminary data.</text>
</comment>
<reference evidence="4" key="1">
    <citation type="submission" date="2022-08" db="EMBL/GenBank/DDBJ databases">
        <authorList>
            <person name="Deng Y."/>
            <person name="Han X.-F."/>
            <person name="Zhang Y.-Q."/>
        </authorList>
    </citation>
    <scope>NUCLEOTIDE SEQUENCE</scope>
    <source>
        <strain evidence="4">CPCC 205716</strain>
    </source>
</reference>
<feature type="compositionally biased region" description="Low complexity" evidence="1">
    <location>
        <begin position="1"/>
        <end position="34"/>
    </location>
</feature>
<feature type="domain" description="DUF4190" evidence="3">
    <location>
        <begin position="87"/>
        <end position="141"/>
    </location>
</feature>
<name>A0ABT2GDL0_9MICO</name>